<dbReference type="AlphaFoldDB" id="A0A7G8BLX3"/>
<name>A0A7G8BLX3_9BACT</name>
<evidence type="ECO:0000256" key="4">
    <source>
        <dbReference type="ARBA" id="ARBA00023136"/>
    </source>
</evidence>
<feature type="transmembrane region" description="Helical" evidence="5">
    <location>
        <begin position="149"/>
        <end position="173"/>
    </location>
</feature>
<feature type="transmembrane region" description="Helical" evidence="5">
    <location>
        <begin position="371"/>
        <end position="398"/>
    </location>
</feature>
<feature type="domain" description="Major facilitator superfamily (MFS) profile" evidence="6">
    <location>
        <begin position="26"/>
        <end position="430"/>
    </location>
</feature>
<feature type="transmembrane region" description="Helical" evidence="5">
    <location>
        <begin position="180"/>
        <end position="199"/>
    </location>
</feature>
<dbReference type="InterPro" id="IPR036259">
    <property type="entry name" value="MFS_trans_sf"/>
</dbReference>
<dbReference type="GO" id="GO:0016020">
    <property type="term" value="C:membrane"/>
    <property type="evidence" value="ECO:0007669"/>
    <property type="project" value="UniProtKB-SubCell"/>
</dbReference>
<dbReference type="InterPro" id="IPR000849">
    <property type="entry name" value="Sugar_P_transporter"/>
</dbReference>
<dbReference type="InterPro" id="IPR050382">
    <property type="entry name" value="MFS_Na/Anion_cotransporter"/>
</dbReference>
<dbReference type="InterPro" id="IPR020846">
    <property type="entry name" value="MFS_dom"/>
</dbReference>
<feature type="transmembrane region" description="Helical" evidence="5">
    <location>
        <begin position="285"/>
        <end position="306"/>
    </location>
</feature>
<dbReference type="Gene3D" id="1.20.1250.20">
    <property type="entry name" value="MFS general substrate transporter like domains"/>
    <property type="match status" value="2"/>
</dbReference>
<evidence type="ECO:0000256" key="3">
    <source>
        <dbReference type="ARBA" id="ARBA00022989"/>
    </source>
</evidence>
<dbReference type="GO" id="GO:0015134">
    <property type="term" value="F:hexuronate transmembrane transporter activity"/>
    <property type="evidence" value="ECO:0007669"/>
    <property type="project" value="TreeGrafter"/>
</dbReference>
<feature type="transmembrane region" description="Helical" evidence="5">
    <location>
        <begin position="92"/>
        <end position="118"/>
    </location>
</feature>
<dbReference type="EMBL" id="CP060394">
    <property type="protein sequence ID" value="QNI33543.1"/>
    <property type="molecule type" value="Genomic_DNA"/>
</dbReference>
<dbReference type="InterPro" id="IPR011701">
    <property type="entry name" value="MFS"/>
</dbReference>
<keyword evidence="2 5" id="KW-0812">Transmembrane</keyword>
<feature type="transmembrane region" description="Helical" evidence="5">
    <location>
        <begin position="21"/>
        <end position="39"/>
    </location>
</feature>
<dbReference type="PROSITE" id="PS50850">
    <property type="entry name" value="MFS"/>
    <property type="match status" value="1"/>
</dbReference>
<evidence type="ECO:0000256" key="1">
    <source>
        <dbReference type="ARBA" id="ARBA00004141"/>
    </source>
</evidence>
<dbReference type="KEGG" id="adin:H7849_06240"/>
<evidence type="ECO:0000259" key="6">
    <source>
        <dbReference type="PROSITE" id="PS50850"/>
    </source>
</evidence>
<comment type="subcellular location">
    <subcellularLocation>
        <location evidence="1">Membrane</location>
        <topology evidence="1">Multi-pass membrane protein</topology>
    </subcellularLocation>
</comment>
<dbReference type="SUPFAM" id="SSF103473">
    <property type="entry name" value="MFS general substrate transporter"/>
    <property type="match status" value="1"/>
</dbReference>
<feature type="transmembrane region" description="Helical" evidence="5">
    <location>
        <begin position="59"/>
        <end position="80"/>
    </location>
</feature>
<evidence type="ECO:0000313" key="8">
    <source>
        <dbReference type="Proteomes" id="UP000515312"/>
    </source>
</evidence>
<dbReference type="PANTHER" id="PTHR11662:SF285">
    <property type="entry name" value="HEXURONATE TRANSPORTER"/>
    <property type="match status" value="1"/>
</dbReference>
<keyword evidence="4 5" id="KW-0472">Membrane</keyword>
<keyword evidence="3 5" id="KW-1133">Transmembrane helix</keyword>
<dbReference type="PANTHER" id="PTHR11662">
    <property type="entry name" value="SOLUTE CARRIER FAMILY 17"/>
    <property type="match status" value="1"/>
</dbReference>
<dbReference type="PIRSF" id="PIRSF002808">
    <property type="entry name" value="Hexose_phosphate_transp"/>
    <property type="match status" value="1"/>
</dbReference>
<evidence type="ECO:0000256" key="2">
    <source>
        <dbReference type="ARBA" id="ARBA00022692"/>
    </source>
</evidence>
<evidence type="ECO:0000313" key="7">
    <source>
        <dbReference type="EMBL" id="QNI33543.1"/>
    </source>
</evidence>
<dbReference type="Pfam" id="PF07690">
    <property type="entry name" value="MFS_1"/>
    <property type="match status" value="1"/>
</dbReference>
<dbReference type="Proteomes" id="UP000515312">
    <property type="component" value="Chromosome"/>
</dbReference>
<accession>A0A7G8BLX3</accession>
<sequence>MLAAQRACNLRKVRAYTFLPSLRWRIALLVSLGIAVSYFDRQTLPVAVTAIQRDIPLSNTAYSELQAAFLIAYAVMYAAGGKLIDTLGTRRGFLLIMIWWSLACASHGLATGFGMLLISRLLLGMGEGGGFPAATRVVAEWYSIDQRSLAMGIMNAGTAIGAVVAPPLIALVLGIASWRWVFFLSGVIGLLWSLAWWHGYFPPSLHPQLSGEARRETLASLPEPTENESATRIPWLHLLAHIETWALVLAKFLTDAAWYFYLFWLPKYLYDARGFDIKQVGAYAWIPYAASGVGCLTGGWLSAWLLRRGKSLNFSRKLALGLSAAVMPSILLVTHVPVQFALLLFSLAFFGQQSWSTLIMILPTDLFPRSAVGSVAGLVGFGGAIGGTIFGFVVGYLLDHGFGYSAVFGAVSTLHIIAFVLIIVTIPVIAPIYQPLKASTQA</sequence>
<evidence type="ECO:0000256" key="5">
    <source>
        <dbReference type="SAM" id="Phobius"/>
    </source>
</evidence>
<dbReference type="CDD" id="cd17319">
    <property type="entry name" value="MFS_ExuT_GudP_like"/>
    <property type="match status" value="1"/>
</dbReference>
<organism evidence="7 8">
    <name type="scientific">Alloacidobacterium dinghuense</name>
    <dbReference type="NCBI Taxonomy" id="2763107"/>
    <lineage>
        <taxon>Bacteria</taxon>
        <taxon>Pseudomonadati</taxon>
        <taxon>Acidobacteriota</taxon>
        <taxon>Terriglobia</taxon>
        <taxon>Terriglobales</taxon>
        <taxon>Acidobacteriaceae</taxon>
        <taxon>Alloacidobacterium</taxon>
    </lineage>
</organism>
<feature type="transmembrane region" description="Helical" evidence="5">
    <location>
        <begin position="404"/>
        <end position="433"/>
    </location>
</feature>
<proteinExistence type="predicted"/>
<protein>
    <submittedName>
        <fullName evidence="7">MFS transporter</fullName>
    </submittedName>
</protein>
<reference evidence="7 8" key="1">
    <citation type="submission" date="2020-08" db="EMBL/GenBank/DDBJ databases">
        <title>Edaphobacter telluris sp. nov. and Acidobacterium dinghuensis sp. nov., two acidobacteria isolated from forest soil.</title>
        <authorList>
            <person name="Fu J."/>
            <person name="Qiu L."/>
        </authorList>
    </citation>
    <scope>NUCLEOTIDE SEQUENCE [LARGE SCALE GENOMIC DNA]</scope>
    <source>
        <strain evidence="7">4Y35</strain>
    </source>
</reference>
<keyword evidence="8" id="KW-1185">Reference proteome</keyword>
<gene>
    <name evidence="7" type="ORF">H7849_06240</name>
</gene>